<keyword evidence="6" id="KW-0653">Protein transport</keyword>
<dbReference type="GO" id="GO:0031267">
    <property type="term" value="F:small GTPase binding"/>
    <property type="evidence" value="ECO:0007669"/>
    <property type="project" value="InterPro"/>
</dbReference>
<dbReference type="InterPro" id="IPR016024">
    <property type="entry name" value="ARM-type_fold"/>
</dbReference>
<dbReference type="PANTHER" id="PTHR10527">
    <property type="entry name" value="IMPORTIN BETA"/>
    <property type="match status" value="1"/>
</dbReference>
<dbReference type="Proteomes" id="UP000078200">
    <property type="component" value="Unassembled WGS sequence"/>
</dbReference>
<evidence type="ECO:0000256" key="1">
    <source>
        <dbReference type="ARBA" id="ARBA00004123"/>
    </source>
</evidence>
<dbReference type="SMART" id="SM01349">
    <property type="entry name" value="TOG"/>
    <property type="match status" value="1"/>
</dbReference>
<evidence type="ECO:0000313" key="10">
    <source>
        <dbReference type="Proteomes" id="UP000078200"/>
    </source>
</evidence>
<comment type="subcellular location">
    <subcellularLocation>
        <location evidence="2">Cytoplasm</location>
    </subcellularLocation>
    <subcellularLocation>
        <location evidence="1">Nucleus</location>
    </subcellularLocation>
</comment>
<dbReference type="GO" id="GO:0005737">
    <property type="term" value="C:cytoplasm"/>
    <property type="evidence" value="ECO:0007669"/>
    <property type="project" value="UniProtKB-SubCell"/>
</dbReference>
<dbReference type="InterPro" id="IPR001494">
    <property type="entry name" value="Importin-beta_N"/>
</dbReference>
<dbReference type="SUPFAM" id="SSF48371">
    <property type="entry name" value="ARM repeat"/>
    <property type="match status" value="2"/>
</dbReference>
<dbReference type="Pfam" id="PF25574">
    <property type="entry name" value="TPR_IMB1"/>
    <property type="match status" value="1"/>
</dbReference>
<organism evidence="9 10">
    <name type="scientific">Glossina austeni</name>
    <name type="common">Savannah tsetse fly</name>
    <dbReference type="NCBI Taxonomy" id="7395"/>
    <lineage>
        <taxon>Eukaryota</taxon>
        <taxon>Metazoa</taxon>
        <taxon>Ecdysozoa</taxon>
        <taxon>Arthropoda</taxon>
        <taxon>Hexapoda</taxon>
        <taxon>Insecta</taxon>
        <taxon>Pterygota</taxon>
        <taxon>Neoptera</taxon>
        <taxon>Endopterygota</taxon>
        <taxon>Diptera</taxon>
        <taxon>Brachycera</taxon>
        <taxon>Muscomorpha</taxon>
        <taxon>Hippoboscoidea</taxon>
        <taxon>Glossinidae</taxon>
        <taxon>Glossina</taxon>
    </lineage>
</organism>
<evidence type="ECO:0000313" key="9">
    <source>
        <dbReference type="EnsemblMetazoa" id="GAUT018509-PA"/>
    </source>
</evidence>
<evidence type="ECO:0000259" key="8">
    <source>
        <dbReference type="PROSITE" id="PS50166"/>
    </source>
</evidence>
<evidence type="ECO:0000256" key="5">
    <source>
        <dbReference type="ARBA" id="ARBA00022737"/>
    </source>
</evidence>
<dbReference type="AlphaFoldDB" id="A0A1A9UWZ1"/>
<dbReference type="VEuPathDB" id="VectorBase:GAUT018509"/>
<accession>A0A1A9UWZ1</accession>
<dbReference type="Gene3D" id="1.25.10.10">
    <property type="entry name" value="Leucine-rich Repeat Variant"/>
    <property type="match status" value="1"/>
</dbReference>
<name>A0A1A9UWZ1_GLOAU</name>
<dbReference type="InterPro" id="IPR040122">
    <property type="entry name" value="Importin_beta"/>
</dbReference>
<reference evidence="9" key="1">
    <citation type="submission" date="2020-05" db="UniProtKB">
        <authorList>
            <consortium name="EnsemblMetazoa"/>
        </authorList>
    </citation>
    <scope>IDENTIFICATION</scope>
    <source>
        <strain evidence="9">TTRI</strain>
    </source>
</reference>
<dbReference type="InterPro" id="IPR011989">
    <property type="entry name" value="ARM-like"/>
</dbReference>
<keyword evidence="4" id="KW-0963">Cytoplasm</keyword>
<evidence type="ECO:0000256" key="3">
    <source>
        <dbReference type="ARBA" id="ARBA00022448"/>
    </source>
</evidence>
<protein>
    <recommendedName>
        <fullName evidence="8">Importin N-terminal domain-containing protein</fullName>
    </recommendedName>
</protein>
<evidence type="ECO:0000256" key="6">
    <source>
        <dbReference type="ARBA" id="ARBA00022927"/>
    </source>
</evidence>
<sequence>MEVEKIINNLFSSDNDLIKQASADLRVALRNPITLSALCEMLASHETSEMRKYSAILLKKHLGKLHNWQMLAQEQQSIVRRVIMNTLVTEKENVVRNAIAQCVGVLTRHDANTNYSSMNDLLKLVYTYCSSSDSNDSELGSYVFAALADVVPDLFVPYMKWVCEMLMAAFTATEASGNRTSPVILNIFSGMTYLVPFILRHNVAKHSYQKGIPFIVKYLHIFAFQLDSDQFVGAFQILDSLADHMPKLLTNYVKLILNFCLELAANPHLSSAVRAKSVSYVGRLIRLKKKAIIRQKLIEPIIQVVFNLMTLETGSCYDDDEYFLEEDNLNPTAAAMQTMDLMAMNIPSGKFISPLLQLVEPALQNQNPLSRRAAYLSMAVISEGCSKAICSKYLDDMLNIVKVGITDPMPVVRNAAFFTLAQFSEHLQPDITRYAPQILPIFLECLQQLCNELRSGSTEPMHINRIFYALEKFCQNLQNALVTHLHPLMESVLEILDPKNSIRVRGSALCAISAVSTAAKENMLPYLQQLIAILQTYLVKTQNENILSLRPQAIDTLAVIVRAIGKENFMPLVSDAINSALTFLEGAKEDPDLRSALYNLIGSYAEIINEKMASVYPRFMEYLFQSILSTGEVIPQYKPDIFDVHMQENVDTESDIGDADQEDDELFAGYTVDNSLLEEKEQAIWTLKKLAEHTGPAFIPYLDQSSQKVYEMIDHPQEEIRRASITALTSFVLVRFREKDVQDGSDALKILIRKLGQIVREDEEASVVFVALESFSDLLRELKQNVLSAEGIPGIMFACINDVLRNKVTCQFSTGSDDEETKESEYEESIVKSAGNLLPLLGFAMSPEHFTTYFELIYPIIIAKCGKGKKKKKLESLERAWTYGILAECFAALQKYTRTYFDTFCPLMIEGLADEFHEARQHAAYGLGELVLYAGDKSFEVYPQILTALSQALSKESEPAALDNICGTIARLIIINYDLVPLSSVLPTFLRYLPLRKNFEENTLVFKCFKHLYKRARDDLVDALEQMLAIAIHVLYNKQFTDQETFNNAVELLKEIRDSYPEKVNAIANLNPEILTFLLTL</sequence>
<dbReference type="GO" id="GO:0006606">
    <property type="term" value="P:protein import into nucleus"/>
    <property type="evidence" value="ECO:0007669"/>
    <property type="project" value="InterPro"/>
</dbReference>
<feature type="domain" description="Importin N-terminal" evidence="8">
    <location>
        <begin position="21"/>
        <end position="89"/>
    </location>
</feature>
<evidence type="ECO:0000256" key="7">
    <source>
        <dbReference type="ARBA" id="ARBA00023242"/>
    </source>
</evidence>
<keyword evidence="5" id="KW-0677">Repeat</keyword>
<dbReference type="GO" id="GO:0000226">
    <property type="term" value="P:microtubule cytoskeleton organization"/>
    <property type="evidence" value="ECO:0007669"/>
    <property type="project" value="UniProtKB-ARBA"/>
</dbReference>
<keyword evidence="10" id="KW-1185">Reference proteome</keyword>
<dbReference type="InterPro" id="IPR058584">
    <property type="entry name" value="IMB1_TNPO1-like_TPR"/>
</dbReference>
<evidence type="ECO:0000256" key="2">
    <source>
        <dbReference type="ARBA" id="ARBA00004496"/>
    </source>
</evidence>
<dbReference type="EnsemblMetazoa" id="GAUT018509-RA">
    <property type="protein sequence ID" value="GAUT018509-PA"/>
    <property type="gene ID" value="GAUT018509"/>
</dbReference>
<keyword evidence="3" id="KW-0813">Transport</keyword>
<keyword evidence="7" id="KW-0539">Nucleus</keyword>
<evidence type="ECO:0000256" key="4">
    <source>
        <dbReference type="ARBA" id="ARBA00022490"/>
    </source>
</evidence>
<dbReference type="PROSITE" id="PS50166">
    <property type="entry name" value="IMPORTIN_B_NT"/>
    <property type="match status" value="1"/>
</dbReference>
<proteinExistence type="predicted"/>
<dbReference type="InterPro" id="IPR057672">
    <property type="entry name" value="TPR_IPO4/5"/>
</dbReference>
<dbReference type="STRING" id="7395.A0A1A9UWZ1"/>
<dbReference type="Pfam" id="PF25780">
    <property type="entry name" value="TPR_IPO5"/>
    <property type="match status" value="1"/>
</dbReference>
<dbReference type="InterPro" id="IPR034085">
    <property type="entry name" value="TOG"/>
</dbReference>